<feature type="domain" description="HIT" evidence="4">
    <location>
        <begin position="3"/>
        <end position="108"/>
    </location>
</feature>
<feature type="active site" description="Tele-AMP-histidine intermediate" evidence="1">
    <location>
        <position position="92"/>
    </location>
</feature>
<gene>
    <name evidence="6" type="ORF">R6G80_02980</name>
    <name evidence="5" type="ORF">R6G86_08305</name>
</gene>
<dbReference type="PROSITE" id="PS51084">
    <property type="entry name" value="HIT_2"/>
    <property type="match status" value="1"/>
</dbReference>
<proteinExistence type="predicted"/>
<sequence length="146" mass="15930">MSIFSKIIDGVIPGRFVWADDVCVAFSDVNPHADGHTLVVPRVEIDRFTDLDDETAAHLFVVAKRIGKAQIEAFGTARAMLIIAGLDVPHTHLHVIPADSQKVLDFASARTDVPGEELDATTEKLREALRNQGWGAFVPENMGSLQ</sequence>
<protein>
    <submittedName>
        <fullName evidence="6">HIT family protein</fullName>
        <ecNumber evidence="6">2.1.1.-</ecNumber>
    </submittedName>
</protein>
<dbReference type="EMBL" id="JAWNGC010000002">
    <property type="protein sequence ID" value="MDY5154691.1"/>
    <property type="molecule type" value="Genomic_DNA"/>
</dbReference>
<keyword evidence="6" id="KW-0808">Transferase</keyword>
<dbReference type="InterPro" id="IPR001310">
    <property type="entry name" value="Histidine_triad_HIT"/>
</dbReference>
<evidence type="ECO:0000313" key="7">
    <source>
        <dbReference type="Proteomes" id="UP001275049"/>
    </source>
</evidence>
<dbReference type="PANTHER" id="PTHR46648:SF1">
    <property type="entry name" value="ADENOSINE 5'-MONOPHOSPHORAMIDASE HNT1"/>
    <property type="match status" value="1"/>
</dbReference>
<reference evidence="6 7" key="1">
    <citation type="submission" date="2023-10" db="EMBL/GenBank/DDBJ databases">
        <title>Whole Genome based description of the genera Actinobaculum and Actinotignum reveals a complex phylogenetic relationship within the species included in the genus Actinotignum.</title>
        <authorList>
            <person name="Jensen C.S."/>
            <person name="Dargis R."/>
            <person name="Kemp M."/>
            <person name="Christensen J.J."/>
        </authorList>
    </citation>
    <scope>NUCLEOTIDE SEQUENCE</scope>
    <source>
        <strain evidence="6">SLA_B511</strain>
        <strain evidence="5 7">SLA_B974</strain>
    </source>
</reference>
<dbReference type="Gene3D" id="3.30.428.10">
    <property type="entry name" value="HIT-like"/>
    <property type="match status" value="1"/>
</dbReference>
<dbReference type="InterPro" id="IPR036265">
    <property type="entry name" value="HIT-like_sf"/>
</dbReference>
<evidence type="ECO:0000313" key="5">
    <source>
        <dbReference type="EMBL" id="MDY5133734.1"/>
    </source>
</evidence>
<evidence type="ECO:0000313" key="8">
    <source>
        <dbReference type="Proteomes" id="UP001281731"/>
    </source>
</evidence>
<name>A0AAW9HXZ0_9ACTO</name>
<evidence type="ECO:0000256" key="1">
    <source>
        <dbReference type="PIRSR" id="PIRSR601310-1"/>
    </source>
</evidence>
<dbReference type="InterPro" id="IPR019808">
    <property type="entry name" value="Histidine_triad_CS"/>
</dbReference>
<dbReference type="PANTHER" id="PTHR46648">
    <property type="entry name" value="HIT FAMILY PROTEIN 1"/>
    <property type="match status" value="1"/>
</dbReference>
<dbReference type="Proteomes" id="UP001275049">
    <property type="component" value="Unassembled WGS sequence"/>
</dbReference>
<evidence type="ECO:0000256" key="3">
    <source>
        <dbReference type="PROSITE-ProRule" id="PRU00464"/>
    </source>
</evidence>
<accession>A0AAW9HXZ0</accession>
<dbReference type="Pfam" id="PF01230">
    <property type="entry name" value="HIT"/>
    <property type="match status" value="1"/>
</dbReference>
<evidence type="ECO:0000313" key="6">
    <source>
        <dbReference type="EMBL" id="MDY5154691.1"/>
    </source>
</evidence>
<dbReference type="EMBL" id="JAWNGA010000017">
    <property type="protein sequence ID" value="MDY5133734.1"/>
    <property type="molecule type" value="Genomic_DNA"/>
</dbReference>
<dbReference type="RefSeq" id="WP_102165828.1">
    <property type="nucleotide sequence ID" value="NZ_CAMYCL010000019.1"/>
</dbReference>
<dbReference type="GO" id="GO:0008168">
    <property type="term" value="F:methyltransferase activity"/>
    <property type="evidence" value="ECO:0007669"/>
    <property type="project" value="UniProtKB-KW"/>
</dbReference>
<dbReference type="PRINTS" id="PR00332">
    <property type="entry name" value="HISTRIAD"/>
</dbReference>
<organism evidence="6 8">
    <name type="scientific">Actinotignum urinale</name>
    <dbReference type="NCBI Taxonomy" id="190146"/>
    <lineage>
        <taxon>Bacteria</taxon>
        <taxon>Bacillati</taxon>
        <taxon>Actinomycetota</taxon>
        <taxon>Actinomycetes</taxon>
        <taxon>Actinomycetales</taxon>
        <taxon>Actinomycetaceae</taxon>
        <taxon>Actinotignum</taxon>
    </lineage>
</organism>
<comment type="caution">
    <text evidence="6">The sequence shown here is derived from an EMBL/GenBank/DDBJ whole genome shotgun (WGS) entry which is preliminary data.</text>
</comment>
<dbReference type="Proteomes" id="UP001281731">
    <property type="component" value="Unassembled WGS sequence"/>
</dbReference>
<dbReference type="GO" id="GO:0009117">
    <property type="term" value="P:nucleotide metabolic process"/>
    <property type="evidence" value="ECO:0007669"/>
    <property type="project" value="TreeGrafter"/>
</dbReference>
<dbReference type="SUPFAM" id="SSF54197">
    <property type="entry name" value="HIT-like"/>
    <property type="match status" value="1"/>
</dbReference>
<evidence type="ECO:0000259" key="4">
    <source>
        <dbReference type="PROSITE" id="PS51084"/>
    </source>
</evidence>
<evidence type="ECO:0000256" key="2">
    <source>
        <dbReference type="PIRSR" id="PIRSR601310-3"/>
    </source>
</evidence>
<dbReference type="AlphaFoldDB" id="A0AAW9HXZ0"/>
<dbReference type="PROSITE" id="PS00892">
    <property type="entry name" value="HIT_1"/>
    <property type="match status" value="1"/>
</dbReference>
<feature type="short sequence motif" description="Histidine triad motif" evidence="2 3">
    <location>
        <begin position="90"/>
        <end position="94"/>
    </location>
</feature>
<dbReference type="EC" id="2.1.1.-" evidence="6"/>
<dbReference type="GO" id="GO:0032259">
    <property type="term" value="P:methylation"/>
    <property type="evidence" value="ECO:0007669"/>
    <property type="project" value="UniProtKB-KW"/>
</dbReference>
<keyword evidence="6" id="KW-0489">Methyltransferase</keyword>
<dbReference type="InterPro" id="IPR011146">
    <property type="entry name" value="HIT-like"/>
</dbReference>
<keyword evidence="7" id="KW-1185">Reference proteome</keyword>